<dbReference type="EMBL" id="AMZH03001520">
    <property type="protein sequence ID" value="RRT79016.1"/>
    <property type="molecule type" value="Genomic_DNA"/>
</dbReference>
<dbReference type="PANTHER" id="PTHR34397:SF22">
    <property type="entry name" value="OS05G0237600 PROTEIN"/>
    <property type="match status" value="1"/>
</dbReference>
<name>A0A427AS38_ENSVE</name>
<dbReference type="PANTHER" id="PTHR34397">
    <property type="entry name" value="OS05G0237600 PROTEIN"/>
    <property type="match status" value="1"/>
</dbReference>
<organism evidence="2 3">
    <name type="scientific">Ensete ventricosum</name>
    <name type="common">Abyssinian banana</name>
    <name type="synonym">Musa ensete</name>
    <dbReference type="NCBI Taxonomy" id="4639"/>
    <lineage>
        <taxon>Eukaryota</taxon>
        <taxon>Viridiplantae</taxon>
        <taxon>Streptophyta</taxon>
        <taxon>Embryophyta</taxon>
        <taxon>Tracheophyta</taxon>
        <taxon>Spermatophyta</taxon>
        <taxon>Magnoliopsida</taxon>
        <taxon>Liliopsida</taxon>
        <taxon>Zingiberales</taxon>
        <taxon>Musaceae</taxon>
        <taxon>Ensete</taxon>
    </lineage>
</organism>
<dbReference type="Proteomes" id="UP000287651">
    <property type="component" value="Unassembled WGS sequence"/>
</dbReference>
<feature type="compositionally biased region" description="Basic and acidic residues" evidence="1">
    <location>
        <begin position="178"/>
        <end position="195"/>
    </location>
</feature>
<evidence type="ECO:0000256" key="1">
    <source>
        <dbReference type="SAM" id="MobiDB-lite"/>
    </source>
</evidence>
<accession>A0A427AS38</accession>
<evidence type="ECO:0000313" key="3">
    <source>
        <dbReference type="Proteomes" id="UP000287651"/>
    </source>
</evidence>
<reference evidence="2 3" key="1">
    <citation type="journal article" date="2014" name="Agronomy (Basel)">
        <title>A Draft Genome Sequence for Ensete ventricosum, the Drought-Tolerant Tree Against Hunger.</title>
        <authorList>
            <person name="Harrison J."/>
            <person name="Moore K.A."/>
            <person name="Paszkiewicz K."/>
            <person name="Jones T."/>
            <person name="Grant M."/>
            <person name="Ambacheew D."/>
            <person name="Muzemil S."/>
            <person name="Studholme D.J."/>
        </authorList>
    </citation>
    <scope>NUCLEOTIDE SEQUENCE [LARGE SCALE GENOMIC DNA]</scope>
</reference>
<comment type="caution">
    <text evidence="2">The sequence shown here is derived from an EMBL/GenBank/DDBJ whole genome shotgun (WGS) entry which is preliminary data.</text>
</comment>
<protein>
    <recommendedName>
        <fullName evidence="4">TF-B3 domain-containing protein</fullName>
    </recommendedName>
</protein>
<sequence length="201" mass="22790">MKRKRRFYDGIDESLLPLKKRKKRYSDFLPGLRCQLSAQLPPSLLPQHAIAGPVRVFQKEITKSDRDKKQHRLLLSKALPALEGMMTPGEKIELTNGAGLRTRTLDRLGRTYALTLKRLGSAGYYRIMGDDYGRLVADNKFRRGQHLDLWAFRVGRDHAGSASPGELQMVVVNHEKARKEQVQAHGDGEEFKTEESTFSSA</sequence>
<evidence type="ECO:0008006" key="4">
    <source>
        <dbReference type="Google" id="ProtNLM"/>
    </source>
</evidence>
<dbReference type="AlphaFoldDB" id="A0A427AS38"/>
<gene>
    <name evidence="2" type="ORF">B296_00026172</name>
</gene>
<proteinExistence type="predicted"/>
<feature type="region of interest" description="Disordered" evidence="1">
    <location>
        <begin position="178"/>
        <end position="201"/>
    </location>
</feature>
<evidence type="ECO:0000313" key="2">
    <source>
        <dbReference type="EMBL" id="RRT79016.1"/>
    </source>
</evidence>